<dbReference type="Proteomes" id="UP000199180">
    <property type="component" value="Unassembled WGS sequence"/>
</dbReference>
<evidence type="ECO:0000313" key="6">
    <source>
        <dbReference type="Proteomes" id="UP000199180"/>
    </source>
</evidence>
<dbReference type="SUPFAM" id="SSF51621">
    <property type="entry name" value="Phosphoenolpyruvate/pyruvate domain"/>
    <property type="match status" value="1"/>
</dbReference>
<keyword evidence="3" id="KW-0456">Lyase</keyword>
<name>A0A1I0DHW3_9RHOB</name>
<evidence type="ECO:0000259" key="4">
    <source>
        <dbReference type="Pfam" id="PF03328"/>
    </source>
</evidence>
<evidence type="ECO:0000313" key="5">
    <source>
        <dbReference type="EMBL" id="SET31973.1"/>
    </source>
</evidence>
<evidence type="ECO:0000256" key="2">
    <source>
        <dbReference type="ARBA" id="ARBA00022723"/>
    </source>
</evidence>
<dbReference type="GO" id="GO:0016832">
    <property type="term" value="F:aldehyde-lyase activity"/>
    <property type="evidence" value="ECO:0007669"/>
    <property type="project" value="TreeGrafter"/>
</dbReference>
<proteinExistence type="inferred from homology"/>
<dbReference type="GO" id="GO:0005737">
    <property type="term" value="C:cytoplasm"/>
    <property type="evidence" value="ECO:0007669"/>
    <property type="project" value="TreeGrafter"/>
</dbReference>
<accession>A0A1I0DHW3</accession>
<dbReference type="Pfam" id="PF03328">
    <property type="entry name" value="HpcH_HpaI"/>
    <property type="match status" value="1"/>
</dbReference>
<dbReference type="EMBL" id="FOHO01000004">
    <property type="protein sequence ID" value="SET31973.1"/>
    <property type="molecule type" value="Genomic_DNA"/>
</dbReference>
<comment type="similarity">
    <text evidence="1">Belongs to the HpcH/HpaI aldolase family.</text>
</comment>
<feature type="domain" description="HpcH/HpaI aldolase/citrate lyase" evidence="4">
    <location>
        <begin position="17"/>
        <end position="237"/>
    </location>
</feature>
<sequence length="250" mass="26447">MTNPFKQALAARRRLPGFWLSLCSPTVVEIAAHSGADWLLVDMEHAPADLSQIADQLRAARGGLAEVVVRPPQSEPVITKRLLDIGARNLMFPMIQDAQDAADAVAWTRYPPHGMRGISATVRANGYGRQGDYLQRYADELTVIVQVETPEAVANIAQIAAVPGVDAIFIGPGDLAASMGFAGQGTAPEVRAKIAEAVAAIHAAGLPAGILGYGHDLAQGYFDQGVEFVAVAGDAWLLARQMDGMIAALR</sequence>
<dbReference type="Gene3D" id="3.20.20.60">
    <property type="entry name" value="Phosphoenolpyruvate-binding domains"/>
    <property type="match status" value="1"/>
</dbReference>
<keyword evidence="2" id="KW-0479">Metal-binding</keyword>
<dbReference type="InterPro" id="IPR040442">
    <property type="entry name" value="Pyrv_kinase-like_dom_sf"/>
</dbReference>
<dbReference type="RefSeq" id="WP_090733776.1">
    <property type="nucleotide sequence ID" value="NZ_FOHO01000004.1"/>
</dbReference>
<dbReference type="GO" id="GO:0046872">
    <property type="term" value="F:metal ion binding"/>
    <property type="evidence" value="ECO:0007669"/>
    <property type="project" value="UniProtKB-KW"/>
</dbReference>
<dbReference type="PANTHER" id="PTHR30502:SF0">
    <property type="entry name" value="PHOSPHOENOLPYRUVATE CARBOXYLASE FAMILY PROTEIN"/>
    <property type="match status" value="1"/>
</dbReference>
<dbReference type="InterPro" id="IPR005000">
    <property type="entry name" value="Aldolase/citrate-lyase_domain"/>
</dbReference>
<keyword evidence="6" id="KW-1185">Reference proteome</keyword>
<dbReference type="PANTHER" id="PTHR30502">
    <property type="entry name" value="2-KETO-3-DEOXY-L-RHAMNONATE ALDOLASE"/>
    <property type="match status" value="1"/>
</dbReference>
<reference evidence="5 6" key="1">
    <citation type="submission" date="2016-10" db="EMBL/GenBank/DDBJ databases">
        <authorList>
            <person name="de Groot N.N."/>
        </authorList>
    </citation>
    <scope>NUCLEOTIDE SEQUENCE [LARGE SCALE GENOMIC DNA]</scope>
    <source>
        <strain evidence="5 6">DSM 17862</strain>
    </source>
</reference>
<organism evidence="5 6">
    <name type="scientific">Paracoccus homiensis</name>
    <dbReference type="NCBI Taxonomy" id="364199"/>
    <lineage>
        <taxon>Bacteria</taxon>
        <taxon>Pseudomonadati</taxon>
        <taxon>Pseudomonadota</taxon>
        <taxon>Alphaproteobacteria</taxon>
        <taxon>Rhodobacterales</taxon>
        <taxon>Paracoccaceae</taxon>
        <taxon>Paracoccus</taxon>
    </lineage>
</organism>
<dbReference type="STRING" id="364199.SAMN04489858_104154"/>
<gene>
    <name evidence="5" type="ORF">SAMN04489858_104154</name>
</gene>
<evidence type="ECO:0000256" key="3">
    <source>
        <dbReference type="ARBA" id="ARBA00023239"/>
    </source>
</evidence>
<protein>
    <submittedName>
        <fullName evidence="5">4-hydroxy-2-oxoheptanedioate aldolase</fullName>
    </submittedName>
</protein>
<dbReference type="OrthoDB" id="9802624at2"/>
<dbReference type="AlphaFoldDB" id="A0A1I0DHW3"/>
<dbReference type="InterPro" id="IPR050251">
    <property type="entry name" value="HpcH-HpaI_aldolase"/>
</dbReference>
<dbReference type="InterPro" id="IPR015813">
    <property type="entry name" value="Pyrv/PenolPyrv_kinase-like_dom"/>
</dbReference>
<evidence type="ECO:0000256" key="1">
    <source>
        <dbReference type="ARBA" id="ARBA00005568"/>
    </source>
</evidence>